<proteinExistence type="predicted"/>
<name>A0ACB0YQW4_MELEN</name>
<sequence length="282" mass="30488">MQNLAASANLQLFSKALQETAQQPNDTSEHKQQQQQNPVISAADLQHYMFPHLENHLDQASFFQLYFNDHLSNNYVSAPETTSTINNCSSTSPTSLIFSSTASQQPSNNTVISSNNCYSDTEIPSTTTTNNISFLLPEEMGSPKQQQQLQQQQQQQQQRLPPTTSIKKESITTSIATTTNASSSAVPQFSPTSNIENERNLNLAQQKIVDQLLEAGGIFNSLENNLGGGNDELGQLMAQLISGSNNRNETELQAAQLAQHLVAATTGGSGGGGDVLVGLKTF</sequence>
<dbReference type="Proteomes" id="UP001497535">
    <property type="component" value="Unassembled WGS sequence"/>
</dbReference>
<dbReference type="EMBL" id="CAVMJV010000016">
    <property type="protein sequence ID" value="CAK5057536.1"/>
    <property type="molecule type" value="Genomic_DNA"/>
</dbReference>
<evidence type="ECO:0000313" key="2">
    <source>
        <dbReference type="Proteomes" id="UP001497535"/>
    </source>
</evidence>
<accession>A0ACB0YQW4</accession>
<protein>
    <submittedName>
        <fullName evidence="1">Uncharacterized protein</fullName>
    </submittedName>
</protein>
<comment type="caution">
    <text evidence="1">The sequence shown here is derived from an EMBL/GenBank/DDBJ whole genome shotgun (WGS) entry which is preliminary data.</text>
</comment>
<reference evidence="1" key="1">
    <citation type="submission" date="2023-11" db="EMBL/GenBank/DDBJ databases">
        <authorList>
            <person name="Poullet M."/>
        </authorList>
    </citation>
    <scope>NUCLEOTIDE SEQUENCE</scope>
    <source>
        <strain evidence="1">E1834</strain>
    </source>
</reference>
<evidence type="ECO:0000313" key="1">
    <source>
        <dbReference type="EMBL" id="CAK5057536.1"/>
    </source>
</evidence>
<organism evidence="1 2">
    <name type="scientific">Meloidogyne enterolobii</name>
    <name type="common">Root-knot nematode worm</name>
    <name type="synonym">Meloidogyne mayaguensis</name>
    <dbReference type="NCBI Taxonomy" id="390850"/>
    <lineage>
        <taxon>Eukaryota</taxon>
        <taxon>Metazoa</taxon>
        <taxon>Ecdysozoa</taxon>
        <taxon>Nematoda</taxon>
        <taxon>Chromadorea</taxon>
        <taxon>Rhabditida</taxon>
        <taxon>Tylenchina</taxon>
        <taxon>Tylenchomorpha</taxon>
        <taxon>Tylenchoidea</taxon>
        <taxon>Meloidogynidae</taxon>
        <taxon>Meloidogyninae</taxon>
        <taxon>Meloidogyne</taxon>
    </lineage>
</organism>
<keyword evidence="2" id="KW-1185">Reference proteome</keyword>
<gene>
    <name evidence="1" type="ORF">MENTE1834_LOCUS15227</name>
</gene>